<accession>X0UHW7</accession>
<dbReference type="AlphaFoldDB" id="X0UHW7"/>
<dbReference type="EMBL" id="BARS01013717">
    <property type="protein sequence ID" value="GAF98891.1"/>
    <property type="molecule type" value="Genomic_DNA"/>
</dbReference>
<proteinExistence type="predicted"/>
<gene>
    <name evidence="1" type="ORF">S01H1_23631</name>
</gene>
<comment type="caution">
    <text evidence="1">The sequence shown here is derived from an EMBL/GenBank/DDBJ whole genome shotgun (WGS) entry which is preliminary data.</text>
</comment>
<feature type="non-terminal residue" evidence="1">
    <location>
        <position position="128"/>
    </location>
</feature>
<name>X0UHW7_9ZZZZ</name>
<organism evidence="1">
    <name type="scientific">marine sediment metagenome</name>
    <dbReference type="NCBI Taxonomy" id="412755"/>
    <lineage>
        <taxon>unclassified sequences</taxon>
        <taxon>metagenomes</taxon>
        <taxon>ecological metagenomes</taxon>
    </lineage>
</organism>
<sequence length="128" mass="14282">DMLKAQYLAEMSGQILKYIDTASTDAGRLLWSFKRMRTARQSLVNISKEELDELGQLSGNEKLLKLYADLKDPSMRRKLASSKFAGGRWSKGVLEFTQATLVWGMNTFRVNVAGNTMALAAKAVSQFV</sequence>
<protein>
    <submittedName>
        <fullName evidence="1">Uncharacterized protein</fullName>
    </submittedName>
</protein>
<feature type="non-terminal residue" evidence="1">
    <location>
        <position position="1"/>
    </location>
</feature>
<reference evidence="1" key="1">
    <citation type="journal article" date="2014" name="Front. Microbiol.">
        <title>High frequency of phylogenetically diverse reductive dehalogenase-homologous genes in deep subseafloor sedimentary metagenomes.</title>
        <authorList>
            <person name="Kawai M."/>
            <person name="Futagami T."/>
            <person name="Toyoda A."/>
            <person name="Takaki Y."/>
            <person name="Nishi S."/>
            <person name="Hori S."/>
            <person name="Arai W."/>
            <person name="Tsubouchi T."/>
            <person name="Morono Y."/>
            <person name="Uchiyama I."/>
            <person name="Ito T."/>
            <person name="Fujiyama A."/>
            <person name="Inagaki F."/>
            <person name="Takami H."/>
        </authorList>
    </citation>
    <scope>NUCLEOTIDE SEQUENCE</scope>
    <source>
        <strain evidence="1">Expedition CK06-06</strain>
    </source>
</reference>
<evidence type="ECO:0000313" key="1">
    <source>
        <dbReference type="EMBL" id="GAF98891.1"/>
    </source>
</evidence>